<evidence type="ECO:0000256" key="8">
    <source>
        <dbReference type="ARBA" id="ARBA00023235"/>
    </source>
</evidence>
<dbReference type="Gene3D" id="3.40.50.300">
    <property type="entry name" value="P-loop containing nucleotide triphosphate hydrolases"/>
    <property type="match status" value="2"/>
</dbReference>
<evidence type="ECO:0000256" key="12">
    <source>
        <dbReference type="ARBA" id="ARBA00044550"/>
    </source>
</evidence>
<dbReference type="OrthoDB" id="9763310at2"/>
<dbReference type="GO" id="GO:0006310">
    <property type="term" value="P:DNA recombination"/>
    <property type="evidence" value="ECO:0007669"/>
    <property type="project" value="InterPro"/>
</dbReference>
<dbReference type="PROSITE" id="PS51192">
    <property type="entry name" value="HELICASE_ATP_BIND_1"/>
    <property type="match status" value="1"/>
</dbReference>
<dbReference type="Pfam" id="PF16124">
    <property type="entry name" value="RecQ_Zn_bind"/>
    <property type="match status" value="1"/>
</dbReference>
<dbReference type="GO" id="GO:0046872">
    <property type="term" value="F:metal ion binding"/>
    <property type="evidence" value="ECO:0007669"/>
    <property type="project" value="UniProtKB-KW"/>
</dbReference>
<dbReference type="GO" id="GO:0030894">
    <property type="term" value="C:replisome"/>
    <property type="evidence" value="ECO:0007669"/>
    <property type="project" value="TreeGrafter"/>
</dbReference>
<dbReference type="GO" id="GO:0005737">
    <property type="term" value="C:cytoplasm"/>
    <property type="evidence" value="ECO:0007669"/>
    <property type="project" value="TreeGrafter"/>
</dbReference>
<dbReference type="InterPro" id="IPR036388">
    <property type="entry name" value="WH-like_DNA-bd_sf"/>
</dbReference>
<dbReference type="EMBL" id="FOJI01000001">
    <property type="protein sequence ID" value="SEV87384.1"/>
    <property type="molecule type" value="Genomic_DNA"/>
</dbReference>
<dbReference type="NCBIfam" id="TIGR00614">
    <property type="entry name" value="recQ_fam"/>
    <property type="match status" value="1"/>
</dbReference>
<evidence type="ECO:0000259" key="14">
    <source>
        <dbReference type="PROSITE" id="PS51194"/>
    </source>
</evidence>
<dbReference type="EC" id="5.6.2.4" evidence="10"/>
<sequence length="692" mass="77942">MSAELQKELQQELIKIYGPGAEFREGQQEALISVLEGKRTLVVQKTGWGKSLVYFLATRMLRRAGKGVTVVISPLLALMNDQIESAAFFGLAAVTINSNNKDEWETIVEKVIHNEIDVLIISPERLSNDDFMKDVMNVISGSMGMFVVDEAHCISDWGHDFRPDYRRIINIIKYLPSTVPLLATTATANDRVVEDIKNEFGTNITVSRGSLTRDSLAIQVIEMASKEERLAWLSDHLNELPGVGIIYCLTISDCNLVSKWLNDRGIVAKQYTGQMDAETRNEIQQLFMTNGMKVLVATVAFGMGVDKSDIGFVIHFQKPGNVVAYYQQIGRAGRGINRAVAILFSGIEDDKISEFFISSAFPTQEEMQGVIDTITKQGGASKYDIERKVNMKLKRIESCLKFLSVNGDIYKEKSKYLKSAKVWVIDNDHSKRITELRHHELRRMNDFVHTNECYMKFVAEELNDVTAKNCGKCSNCLGEDIISRQINANTLYEAQRYLKARNYVIEPRKMWPVGVKVDGVNKINDAFRFQQGLVLSNYGDVGWGRIVADCKYKTDEFSQELVDASYRLLKDYVVANKITWITNISSLRRPALVKDFTISLANLLGLEYRECIEKTVDSIEQKRLNNSSKQYENVNTSFAINDKIDSGNVLLVDDTVDSKWTLTVCSYKMIDKGSGKVFPFALANTAGTTGEN</sequence>
<dbReference type="SUPFAM" id="SSF53271">
    <property type="entry name" value="PRTase-like"/>
    <property type="match status" value="1"/>
</dbReference>
<dbReference type="GO" id="GO:0006281">
    <property type="term" value="P:DNA repair"/>
    <property type="evidence" value="ECO:0007669"/>
    <property type="project" value="TreeGrafter"/>
</dbReference>
<proteinExistence type="inferred from homology"/>
<evidence type="ECO:0000256" key="6">
    <source>
        <dbReference type="ARBA" id="ARBA00022840"/>
    </source>
</evidence>
<dbReference type="GO" id="GO:0016787">
    <property type="term" value="F:hydrolase activity"/>
    <property type="evidence" value="ECO:0007669"/>
    <property type="project" value="UniProtKB-KW"/>
</dbReference>
<evidence type="ECO:0000313" key="16">
    <source>
        <dbReference type="Proteomes" id="UP000199701"/>
    </source>
</evidence>
<keyword evidence="6" id="KW-0067">ATP-binding</keyword>
<dbReference type="PANTHER" id="PTHR13710">
    <property type="entry name" value="DNA HELICASE RECQ FAMILY MEMBER"/>
    <property type="match status" value="1"/>
</dbReference>
<dbReference type="Gene3D" id="1.10.10.10">
    <property type="entry name" value="Winged helix-like DNA-binding domain superfamily/Winged helix DNA-binding domain"/>
    <property type="match status" value="1"/>
</dbReference>
<dbReference type="InterPro" id="IPR004589">
    <property type="entry name" value="DNA_helicase_ATP-dep_RecQ"/>
</dbReference>
<evidence type="ECO:0000256" key="3">
    <source>
        <dbReference type="ARBA" id="ARBA00022741"/>
    </source>
</evidence>
<feature type="domain" description="Helicase ATP-binding" evidence="13">
    <location>
        <begin position="31"/>
        <end position="206"/>
    </location>
</feature>
<keyword evidence="4" id="KW-0378">Hydrolase</keyword>
<keyword evidence="8" id="KW-0413">Isomerase</keyword>
<dbReference type="GO" id="GO:0043590">
    <property type="term" value="C:bacterial nucleoid"/>
    <property type="evidence" value="ECO:0007669"/>
    <property type="project" value="TreeGrafter"/>
</dbReference>
<comment type="catalytic activity">
    <reaction evidence="9">
        <text>Couples ATP hydrolysis with the unwinding of duplex DNA by translocating in the 3'-5' direction.</text>
        <dbReference type="EC" id="5.6.2.4"/>
    </reaction>
</comment>
<evidence type="ECO:0000259" key="13">
    <source>
        <dbReference type="PROSITE" id="PS51192"/>
    </source>
</evidence>
<evidence type="ECO:0000256" key="7">
    <source>
        <dbReference type="ARBA" id="ARBA00023125"/>
    </source>
</evidence>
<feature type="domain" description="Helicase C-terminal" evidence="14">
    <location>
        <begin position="232"/>
        <end position="378"/>
    </location>
</feature>
<keyword evidence="3" id="KW-0547">Nucleotide-binding</keyword>
<dbReference type="GO" id="GO:0009378">
    <property type="term" value="F:four-way junction helicase activity"/>
    <property type="evidence" value="ECO:0007669"/>
    <property type="project" value="TreeGrafter"/>
</dbReference>
<evidence type="ECO:0000256" key="5">
    <source>
        <dbReference type="ARBA" id="ARBA00022806"/>
    </source>
</evidence>
<name>A0A1I0MHD6_9FIRM</name>
<reference evidence="15 16" key="1">
    <citation type="submission" date="2016-10" db="EMBL/GenBank/DDBJ databases">
        <authorList>
            <person name="de Groot N.N."/>
        </authorList>
    </citation>
    <scope>NUCLEOTIDE SEQUENCE [LARGE SCALE GENOMIC DNA]</scope>
    <source>
        <strain evidence="15 16">DSM 9179</strain>
    </source>
</reference>
<dbReference type="SUPFAM" id="SSF52540">
    <property type="entry name" value="P-loop containing nucleoside triphosphate hydrolases"/>
    <property type="match status" value="1"/>
</dbReference>
<gene>
    <name evidence="15" type="ORF">SAMN05421659_101501</name>
</gene>
<keyword evidence="5 15" id="KW-0347">Helicase</keyword>
<organism evidence="15 16">
    <name type="scientific">[Clostridium] fimetarium</name>
    <dbReference type="NCBI Taxonomy" id="99656"/>
    <lineage>
        <taxon>Bacteria</taxon>
        <taxon>Bacillati</taxon>
        <taxon>Bacillota</taxon>
        <taxon>Clostridia</taxon>
        <taxon>Lachnospirales</taxon>
        <taxon>Lachnospiraceae</taxon>
    </lineage>
</organism>
<dbReference type="GO" id="GO:0043138">
    <property type="term" value="F:3'-5' DNA helicase activity"/>
    <property type="evidence" value="ECO:0007669"/>
    <property type="project" value="UniProtKB-EC"/>
</dbReference>
<evidence type="ECO:0000256" key="4">
    <source>
        <dbReference type="ARBA" id="ARBA00022801"/>
    </source>
</evidence>
<keyword evidence="7" id="KW-0238">DNA-binding</keyword>
<dbReference type="SMART" id="SM00487">
    <property type="entry name" value="DEXDc"/>
    <property type="match status" value="1"/>
</dbReference>
<evidence type="ECO:0000256" key="11">
    <source>
        <dbReference type="ARBA" id="ARBA00044535"/>
    </source>
</evidence>
<evidence type="ECO:0000256" key="2">
    <source>
        <dbReference type="ARBA" id="ARBA00022723"/>
    </source>
</evidence>
<dbReference type="InterPro" id="IPR027417">
    <property type="entry name" value="P-loop_NTPase"/>
</dbReference>
<keyword evidence="2" id="KW-0479">Metal-binding</keyword>
<evidence type="ECO:0000313" key="15">
    <source>
        <dbReference type="EMBL" id="SEV87384.1"/>
    </source>
</evidence>
<dbReference type="Pfam" id="PF00270">
    <property type="entry name" value="DEAD"/>
    <property type="match status" value="1"/>
</dbReference>
<dbReference type="GO" id="GO:0003677">
    <property type="term" value="F:DNA binding"/>
    <property type="evidence" value="ECO:0007669"/>
    <property type="project" value="UniProtKB-KW"/>
</dbReference>
<protein>
    <recommendedName>
        <fullName evidence="11">ATP-dependent DNA helicase RecQ</fullName>
        <ecNumber evidence="10">5.6.2.4</ecNumber>
    </recommendedName>
    <alternativeName>
        <fullName evidence="12">DNA 3'-5' helicase RecQ</fullName>
    </alternativeName>
</protein>
<dbReference type="InterPro" id="IPR032284">
    <property type="entry name" value="RecQ_Zn-bd"/>
</dbReference>
<evidence type="ECO:0000256" key="10">
    <source>
        <dbReference type="ARBA" id="ARBA00034808"/>
    </source>
</evidence>
<keyword evidence="16" id="KW-1185">Reference proteome</keyword>
<evidence type="ECO:0000256" key="9">
    <source>
        <dbReference type="ARBA" id="ARBA00034617"/>
    </source>
</evidence>
<dbReference type="STRING" id="99656.SAMN05421659_101501"/>
<dbReference type="AlphaFoldDB" id="A0A1I0MHD6"/>
<dbReference type="GO" id="GO:0005524">
    <property type="term" value="F:ATP binding"/>
    <property type="evidence" value="ECO:0007669"/>
    <property type="project" value="UniProtKB-KW"/>
</dbReference>
<dbReference type="InterPro" id="IPR029057">
    <property type="entry name" value="PRTase-like"/>
</dbReference>
<dbReference type="InterPro" id="IPR011545">
    <property type="entry name" value="DEAD/DEAH_box_helicase_dom"/>
</dbReference>
<dbReference type="PANTHER" id="PTHR13710:SF105">
    <property type="entry name" value="ATP-DEPENDENT DNA HELICASE Q1"/>
    <property type="match status" value="1"/>
</dbReference>
<evidence type="ECO:0000256" key="1">
    <source>
        <dbReference type="ARBA" id="ARBA00005446"/>
    </source>
</evidence>
<dbReference type="SMART" id="SM00490">
    <property type="entry name" value="HELICc"/>
    <property type="match status" value="1"/>
</dbReference>
<dbReference type="PROSITE" id="PS51194">
    <property type="entry name" value="HELICASE_CTER"/>
    <property type="match status" value="1"/>
</dbReference>
<dbReference type="Pfam" id="PF00271">
    <property type="entry name" value="Helicase_C"/>
    <property type="match status" value="1"/>
</dbReference>
<accession>A0A1I0MHD6</accession>
<dbReference type="InterPro" id="IPR014001">
    <property type="entry name" value="Helicase_ATP-bd"/>
</dbReference>
<dbReference type="Proteomes" id="UP000199701">
    <property type="component" value="Unassembled WGS sequence"/>
</dbReference>
<comment type="similarity">
    <text evidence="1">Belongs to the helicase family. RecQ subfamily.</text>
</comment>
<dbReference type="InterPro" id="IPR001650">
    <property type="entry name" value="Helicase_C-like"/>
</dbReference>
<dbReference type="RefSeq" id="WP_092450188.1">
    <property type="nucleotide sequence ID" value="NZ_FOJI01000001.1"/>
</dbReference>